<feature type="transmembrane region" description="Helical" evidence="1">
    <location>
        <begin position="334"/>
        <end position="352"/>
    </location>
</feature>
<feature type="transmembrane region" description="Helical" evidence="1">
    <location>
        <begin position="308"/>
        <end position="327"/>
    </location>
</feature>
<evidence type="ECO:0000313" key="3">
    <source>
        <dbReference type="Proteomes" id="UP001501470"/>
    </source>
</evidence>
<keyword evidence="1" id="KW-0812">Transmembrane</keyword>
<feature type="transmembrane region" description="Helical" evidence="1">
    <location>
        <begin position="61"/>
        <end position="83"/>
    </location>
</feature>
<keyword evidence="1" id="KW-0472">Membrane</keyword>
<dbReference type="RefSeq" id="WP_344515206.1">
    <property type="nucleotide sequence ID" value="NZ_BAAAQD010000053.1"/>
</dbReference>
<dbReference type="EMBL" id="BAAAQD010000053">
    <property type="protein sequence ID" value="GAA1574817.1"/>
    <property type="molecule type" value="Genomic_DNA"/>
</dbReference>
<evidence type="ECO:0000256" key="1">
    <source>
        <dbReference type="SAM" id="Phobius"/>
    </source>
</evidence>
<feature type="transmembrane region" description="Helical" evidence="1">
    <location>
        <begin position="103"/>
        <end position="125"/>
    </location>
</feature>
<gene>
    <name evidence="2" type="ORF">GCM10009827_115880</name>
</gene>
<feature type="transmembrane region" description="Helical" evidence="1">
    <location>
        <begin position="32"/>
        <end position="55"/>
    </location>
</feature>
<name>A0ABN2DCI8_9ACTN</name>
<accession>A0ABN2DCI8</accession>
<organism evidence="2 3">
    <name type="scientific">Dactylosporangium maewongense</name>
    <dbReference type="NCBI Taxonomy" id="634393"/>
    <lineage>
        <taxon>Bacteria</taxon>
        <taxon>Bacillati</taxon>
        <taxon>Actinomycetota</taxon>
        <taxon>Actinomycetes</taxon>
        <taxon>Micromonosporales</taxon>
        <taxon>Micromonosporaceae</taxon>
        <taxon>Dactylosporangium</taxon>
    </lineage>
</organism>
<feature type="transmembrane region" description="Helical" evidence="1">
    <location>
        <begin position="6"/>
        <end position="25"/>
    </location>
</feature>
<sequence>MTFDPWYAVLLAGLVIPVLLLVGGVRDVLAYVAAYFFLFGFGPVVSYLLGGAIYFGTNTALIGRAALGLLLAFAGVLAAGLLVRQRHDIAAPATTHRFPLLPVVLALLTLYATTVLVLGGTSFLAGTKLDRIDVAGPGHYDYLLFEMFACALYYMAGGSGAGRFTYRLNFAVYVVYCLSTGERDFVFVIFSLILHRELTRGGSFARPVGYGALLLVGATMIFSLRGDGPADTSQVLNQGSVLFVDTWVMTHVPSVEPFARGATYLHALVNLLPGHAQPALSQWLVDRYAPGSASGYGFSLTGEAYLNFGLWGIPALFAGLTAVHRLLINRLDRAPVYAYASVLFTVAWMYGFRGESGSLLKTCVYGLLFYGALRLVSVRVEEPTSEEPEAVPACVSS</sequence>
<proteinExistence type="predicted"/>
<feature type="transmembrane region" description="Helical" evidence="1">
    <location>
        <begin position="207"/>
        <end position="224"/>
    </location>
</feature>
<comment type="caution">
    <text evidence="2">The sequence shown here is derived from an EMBL/GenBank/DDBJ whole genome shotgun (WGS) entry which is preliminary data.</text>
</comment>
<protein>
    <recommendedName>
        <fullName evidence="4">Oligosaccharide repeat unit polymerase</fullName>
    </recommendedName>
</protein>
<dbReference type="Proteomes" id="UP001501470">
    <property type="component" value="Unassembled WGS sequence"/>
</dbReference>
<evidence type="ECO:0008006" key="4">
    <source>
        <dbReference type="Google" id="ProtNLM"/>
    </source>
</evidence>
<keyword evidence="1" id="KW-1133">Transmembrane helix</keyword>
<evidence type="ECO:0000313" key="2">
    <source>
        <dbReference type="EMBL" id="GAA1574817.1"/>
    </source>
</evidence>
<keyword evidence="3" id="KW-1185">Reference proteome</keyword>
<reference evidence="2 3" key="1">
    <citation type="journal article" date="2019" name="Int. J. Syst. Evol. Microbiol.">
        <title>The Global Catalogue of Microorganisms (GCM) 10K type strain sequencing project: providing services to taxonomists for standard genome sequencing and annotation.</title>
        <authorList>
            <consortium name="The Broad Institute Genomics Platform"/>
            <consortium name="The Broad Institute Genome Sequencing Center for Infectious Disease"/>
            <person name="Wu L."/>
            <person name="Ma J."/>
        </authorList>
    </citation>
    <scope>NUCLEOTIDE SEQUENCE [LARGE SCALE GENOMIC DNA]</scope>
    <source>
        <strain evidence="2 3">JCM 15933</strain>
    </source>
</reference>